<protein>
    <recommendedName>
        <fullName evidence="3">DUF4179 domain-containing protein</fullName>
    </recommendedName>
</protein>
<dbReference type="AlphaFoldDB" id="A0A4Y6UX33"/>
<name>A0A4Y6UX33_SACBS</name>
<organism evidence="1 2">
    <name type="scientific">Saccharibacillus brassicae</name>
    <dbReference type="NCBI Taxonomy" id="2583377"/>
    <lineage>
        <taxon>Bacteria</taxon>
        <taxon>Bacillati</taxon>
        <taxon>Bacillota</taxon>
        <taxon>Bacilli</taxon>
        <taxon>Bacillales</taxon>
        <taxon>Paenibacillaceae</taxon>
        <taxon>Saccharibacillus</taxon>
    </lineage>
</organism>
<dbReference type="RefSeq" id="WP_141448807.1">
    <property type="nucleotide sequence ID" value="NZ_CP041217.1"/>
</dbReference>
<dbReference type="OrthoDB" id="2770170at2"/>
<dbReference type="KEGG" id="saca:FFV09_16270"/>
<gene>
    <name evidence="1" type="ORF">FFV09_16270</name>
</gene>
<dbReference type="Proteomes" id="UP000316968">
    <property type="component" value="Chromosome"/>
</dbReference>
<keyword evidence="2" id="KW-1185">Reference proteome</keyword>
<reference evidence="1 2" key="1">
    <citation type="submission" date="2019-06" db="EMBL/GenBank/DDBJ databases">
        <title>Saccharibacillus brassicae sp. nov., an endophytic bacterium isolated from Chinese cabbage seeds (Brassica pekinensis).</title>
        <authorList>
            <person name="Jiang L."/>
            <person name="Lee J."/>
            <person name="Kim S.W."/>
        </authorList>
    </citation>
    <scope>NUCLEOTIDE SEQUENCE [LARGE SCALE GENOMIC DNA]</scope>
    <source>
        <strain evidence="2">KCTC 43072 / ATSA2</strain>
    </source>
</reference>
<sequence length="607" mass="67764">MLRVTDRETEDKLRRLRKEKPNYDAMWNRVRLEADKRESGWQEHAAAPVLPSPPRRKWLMPTACAALAATIALGAAASQGYFESRVPEAQATPIGQAVGVQAEADGIVLKLNNVVQGTARDFGTTAPDSKMMLDFSLLGFGDEDVQVAGFDRSSITDLDTGKKLELSMGDFNTDDVRSIEDWKAERKLNTSARVTGAFNPAPGPHRYRLEMSDLYMIRRTTVPIEGKVKLGKQYAVLPDRNFKMKITDIQWDNKQGLLNIKYLPNANVPKLDAQSDLLLAMDRGNSVSLKLGDRELGWSSWSEGEDVAEVEGSYNIKGLTEDQLSDMTMTFTYAEPVRVVEGPWTLDFTLDPSKAQIPTETVPVQDDSALTEQTGWKLGDALLDAYGIAIPLDRRTGDRSLRDGQIVQYGSIKLTDGEVTLSGSQDPVPGIAVGRGREQEPEFVKFGIQSLERKEPANPKTHDYEESYDFRGRPLSAIFGSAWVAHIDPDRWVPLDVPTAEEWTTTDTLEDGKQVEYTLHREGTDVLVEIAVPDYVNLYEGTRLRVDGRDYAYDTQPSAQSSIRDAEGRYNRVDVYRSVPEGKRFELNLQAYGTVDDSKDAKVIIRE</sequence>
<evidence type="ECO:0008006" key="3">
    <source>
        <dbReference type="Google" id="ProtNLM"/>
    </source>
</evidence>
<evidence type="ECO:0000313" key="2">
    <source>
        <dbReference type="Proteomes" id="UP000316968"/>
    </source>
</evidence>
<accession>A0A4Y6UX33</accession>
<proteinExistence type="predicted"/>
<dbReference type="EMBL" id="CP041217">
    <property type="protein sequence ID" value="QDH22263.1"/>
    <property type="molecule type" value="Genomic_DNA"/>
</dbReference>
<evidence type="ECO:0000313" key="1">
    <source>
        <dbReference type="EMBL" id="QDH22263.1"/>
    </source>
</evidence>